<evidence type="ECO:0000256" key="1">
    <source>
        <dbReference type="ARBA" id="ARBA00004447"/>
    </source>
</evidence>
<keyword evidence="5 12" id="KW-0808">Transferase</keyword>
<evidence type="ECO:0000256" key="7">
    <source>
        <dbReference type="ARBA" id="ARBA00022968"/>
    </source>
</evidence>
<dbReference type="Pfam" id="PF17039">
    <property type="entry name" value="Glyco_tran_10_N"/>
    <property type="match status" value="1"/>
</dbReference>
<evidence type="ECO:0000256" key="8">
    <source>
        <dbReference type="ARBA" id="ARBA00022989"/>
    </source>
</evidence>
<evidence type="ECO:0000256" key="3">
    <source>
        <dbReference type="ARBA" id="ARBA00008919"/>
    </source>
</evidence>
<feature type="transmembrane region" description="Helical" evidence="12">
    <location>
        <begin position="12"/>
        <end position="32"/>
    </location>
</feature>
<sequence>MLMPRKNNMAKRTLIYCYLIGIAVLFTAWVTIHSYKEIVAIYRWNPNVSSDIPHSASTYTQKADKAGDVRPDIQQREAAKKLLAGNKNSTSRSFKLILMWSTWMSTMADEPLVKARCPVTSCLFTSDMSLIHQSDVVVLYIDTLTDVPMNRQPHQRFVFAQLESPANTKLDTISDPRLRYDYFNWTMTYRRDSDVILRDYYGSLVKISNSTTRIIKQNEATLIRSKTKLVAWFVAHCTTPIRREEYVRQLSQFVTVDIFGRCSQECPSNCDDMLRSDYKFYLAFENSWCPDYVTEKFIRPLAYDAVPIVLGGADYGRFAPPHSYINVRDFGSAKELADYLMVLDKSDDLYARYFDWKKDYDVTLLDLSGWCDLCRMAHDESLPEKSYRDIKQWWMSDGGECETNSTKYY</sequence>
<evidence type="ECO:0000256" key="6">
    <source>
        <dbReference type="ARBA" id="ARBA00022692"/>
    </source>
</evidence>
<protein>
    <recommendedName>
        <fullName evidence="12">Fucosyltransferase</fullName>
        <ecNumber evidence="12">2.4.1.-</ecNumber>
    </recommendedName>
</protein>
<evidence type="ECO:0000313" key="16">
    <source>
        <dbReference type="Proteomes" id="UP001234178"/>
    </source>
</evidence>
<dbReference type="EMBL" id="JAOYFB010000038">
    <property type="protein sequence ID" value="KAK4025329.1"/>
    <property type="molecule type" value="Genomic_DNA"/>
</dbReference>
<evidence type="ECO:0000259" key="13">
    <source>
        <dbReference type="Pfam" id="PF00852"/>
    </source>
</evidence>
<dbReference type="PANTHER" id="PTHR48438:SF1">
    <property type="entry name" value="ALPHA-(1,3)-FUCOSYLTRANSFERASE C-RELATED"/>
    <property type="match status" value="1"/>
</dbReference>
<keyword evidence="6 12" id="KW-0812">Transmembrane</keyword>
<proteinExistence type="inferred from homology"/>
<name>A0ABR0AJU2_9CRUS</name>
<evidence type="ECO:0000256" key="2">
    <source>
        <dbReference type="ARBA" id="ARBA00004922"/>
    </source>
</evidence>
<keyword evidence="10 12" id="KW-0472">Membrane</keyword>
<accession>A0ABR0AJU2</accession>
<dbReference type="PANTHER" id="PTHR48438">
    <property type="entry name" value="ALPHA-(1,3)-FUCOSYLTRANSFERASE C-RELATED"/>
    <property type="match status" value="1"/>
</dbReference>
<dbReference type="InterPro" id="IPR038577">
    <property type="entry name" value="GT10-like_C_sf"/>
</dbReference>
<evidence type="ECO:0000256" key="4">
    <source>
        <dbReference type="ARBA" id="ARBA00022676"/>
    </source>
</evidence>
<comment type="caution">
    <text evidence="15">The sequence shown here is derived from an EMBL/GenBank/DDBJ whole genome shotgun (WGS) entry which is preliminary data.</text>
</comment>
<evidence type="ECO:0000256" key="12">
    <source>
        <dbReference type="RuleBase" id="RU003832"/>
    </source>
</evidence>
<keyword evidence="9 12" id="KW-0333">Golgi apparatus</keyword>
<dbReference type="Pfam" id="PF00852">
    <property type="entry name" value="Glyco_transf_10"/>
    <property type="match status" value="1"/>
</dbReference>
<evidence type="ECO:0000256" key="9">
    <source>
        <dbReference type="ARBA" id="ARBA00023034"/>
    </source>
</evidence>
<evidence type="ECO:0000256" key="11">
    <source>
        <dbReference type="ARBA" id="ARBA00023180"/>
    </source>
</evidence>
<keyword evidence="8 12" id="KW-1133">Transmembrane helix</keyword>
<evidence type="ECO:0000256" key="5">
    <source>
        <dbReference type="ARBA" id="ARBA00022679"/>
    </source>
</evidence>
<gene>
    <name evidence="15" type="ORF">OUZ56_014402</name>
</gene>
<keyword evidence="4 12" id="KW-0328">Glycosyltransferase</keyword>
<dbReference type="InterPro" id="IPR031481">
    <property type="entry name" value="Glyco_tran_10_N"/>
</dbReference>
<organism evidence="15 16">
    <name type="scientific">Daphnia magna</name>
    <dbReference type="NCBI Taxonomy" id="35525"/>
    <lineage>
        <taxon>Eukaryota</taxon>
        <taxon>Metazoa</taxon>
        <taxon>Ecdysozoa</taxon>
        <taxon>Arthropoda</taxon>
        <taxon>Crustacea</taxon>
        <taxon>Branchiopoda</taxon>
        <taxon>Diplostraca</taxon>
        <taxon>Cladocera</taxon>
        <taxon>Anomopoda</taxon>
        <taxon>Daphniidae</taxon>
        <taxon>Daphnia</taxon>
    </lineage>
</organism>
<dbReference type="EC" id="2.4.1.-" evidence="12"/>
<keyword evidence="16" id="KW-1185">Reference proteome</keyword>
<dbReference type="InterPro" id="IPR055270">
    <property type="entry name" value="Glyco_tran_10_C"/>
</dbReference>
<feature type="domain" description="Fucosyltransferase C-terminal" evidence="13">
    <location>
        <begin position="224"/>
        <end position="393"/>
    </location>
</feature>
<comment type="pathway">
    <text evidence="2">Protein modification; protein glycosylation.</text>
</comment>
<dbReference type="InterPro" id="IPR001503">
    <property type="entry name" value="Glyco_trans_10"/>
</dbReference>
<feature type="domain" description="Fucosyltransferase N-terminal" evidence="14">
    <location>
        <begin position="95"/>
        <end position="197"/>
    </location>
</feature>
<keyword evidence="7" id="KW-0735">Signal-anchor</keyword>
<comment type="similarity">
    <text evidence="3 12">Belongs to the glycosyltransferase 10 family.</text>
</comment>
<dbReference type="SUPFAM" id="SSF53756">
    <property type="entry name" value="UDP-Glycosyltransferase/glycogen phosphorylase"/>
    <property type="match status" value="1"/>
</dbReference>
<dbReference type="Proteomes" id="UP001234178">
    <property type="component" value="Unassembled WGS sequence"/>
</dbReference>
<comment type="subcellular location">
    <subcellularLocation>
        <location evidence="1 12">Golgi apparatus</location>
        <location evidence="1 12">Golgi stack membrane</location>
        <topology evidence="1 12">Single-pass type II membrane protein</topology>
    </subcellularLocation>
</comment>
<evidence type="ECO:0000259" key="14">
    <source>
        <dbReference type="Pfam" id="PF17039"/>
    </source>
</evidence>
<keyword evidence="11" id="KW-0325">Glycoprotein</keyword>
<dbReference type="Gene3D" id="3.40.50.11660">
    <property type="entry name" value="Glycosyl transferase family 10, C-terminal domain"/>
    <property type="match status" value="1"/>
</dbReference>
<evidence type="ECO:0000313" key="15">
    <source>
        <dbReference type="EMBL" id="KAK4025329.1"/>
    </source>
</evidence>
<reference evidence="15 16" key="1">
    <citation type="journal article" date="2023" name="Nucleic Acids Res.">
        <title>The hologenome of Daphnia magna reveals possible DNA methylation and microbiome-mediated evolution of the host genome.</title>
        <authorList>
            <person name="Chaturvedi A."/>
            <person name="Li X."/>
            <person name="Dhandapani V."/>
            <person name="Marshall H."/>
            <person name="Kissane S."/>
            <person name="Cuenca-Cambronero M."/>
            <person name="Asole G."/>
            <person name="Calvet F."/>
            <person name="Ruiz-Romero M."/>
            <person name="Marangio P."/>
            <person name="Guigo R."/>
            <person name="Rago D."/>
            <person name="Mirbahai L."/>
            <person name="Eastwood N."/>
            <person name="Colbourne J.K."/>
            <person name="Zhou J."/>
            <person name="Mallon E."/>
            <person name="Orsini L."/>
        </authorList>
    </citation>
    <scope>NUCLEOTIDE SEQUENCE [LARGE SCALE GENOMIC DNA]</scope>
    <source>
        <strain evidence="15">LRV0_1</strain>
    </source>
</reference>
<evidence type="ECO:0000256" key="10">
    <source>
        <dbReference type="ARBA" id="ARBA00023136"/>
    </source>
</evidence>